<gene>
    <name evidence="7" type="ORF">NSCI0253_LOCUS32214</name>
</gene>
<evidence type="ECO:0000313" key="7">
    <source>
        <dbReference type="EMBL" id="CAD8857862.1"/>
    </source>
</evidence>
<feature type="region of interest" description="Disordered" evidence="5">
    <location>
        <begin position="1"/>
        <end position="29"/>
    </location>
</feature>
<dbReference type="AlphaFoldDB" id="A0A7S1AL32"/>
<dbReference type="PANTHER" id="PTHR15371">
    <property type="entry name" value="TIM23"/>
    <property type="match status" value="1"/>
</dbReference>
<feature type="transmembrane region" description="Helical" evidence="6">
    <location>
        <begin position="47"/>
        <end position="69"/>
    </location>
</feature>
<dbReference type="EMBL" id="HBFQ01045304">
    <property type="protein sequence ID" value="CAD8857862.1"/>
    <property type="molecule type" value="Transcribed_RNA"/>
</dbReference>
<keyword evidence="3 6" id="KW-1133">Transmembrane helix</keyword>
<feature type="compositionally biased region" description="Polar residues" evidence="5">
    <location>
        <begin position="1"/>
        <end position="10"/>
    </location>
</feature>
<dbReference type="GO" id="GO:0030150">
    <property type="term" value="P:protein import into mitochondrial matrix"/>
    <property type="evidence" value="ECO:0007669"/>
    <property type="project" value="TreeGrafter"/>
</dbReference>
<evidence type="ECO:0000256" key="5">
    <source>
        <dbReference type="SAM" id="MobiDB-lite"/>
    </source>
</evidence>
<evidence type="ECO:0000256" key="4">
    <source>
        <dbReference type="ARBA" id="ARBA00023136"/>
    </source>
</evidence>
<keyword evidence="4 6" id="KW-0472">Membrane</keyword>
<dbReference type="Pfam" id="PF02466">
    <property type="entry name" value="Tim17"/>
    <property type="match status" value="1"/>
</dbReference>
<evidence type="ECO:0008006" key="8">
    <source>
        <dbReference type="Google" id="ProtNLM"/>
    </source>
</evidence>
<dbReference type="InterPro" id="IPR045238">
    <property type="entry name" value="Tim23-like"/>
</dbReference>
<name>A0A7S1AL32_NOCSC</name>
<evidence type="ECO:0000256" key="2">
    <source>
        <dbReference type="ARBA" id="ARBA00022692"/>
    </source>
</evidence>
<proteinExistence type="predicted"/>
<dbReference type="GO" id="GO:0008320">
    <property type="term" value="F:protein transmembrane transporter activity"/>
    <property type="evidence" value="ECO:0007669"/>
    <property type="project" value="TreeGrafter"/>
</dbReference>
<sequence length="168" mass="17741">MTDYLSSGGIQSPAILSNAPRRTDQPKSRDDLFLEGYGRQFGEKMTYSVGLTYGLGGLCGGFYGLLLGVSKGGATWKLMSNSILNSCGRYGAFLGNQSAIITMYYVPFTNLIGFVRGADDVGNAVAAGALSGALYQACARSSTQVVKYSAMSTVIFTGLDSAMRNGYL</sequence>
<reference evidence="7" key="1">
    <citation type="submission" date="2021-01" db="EMBL/GenBank/DDBJ databases">
        <authorList>
            <person name="Corre E."/>
            <person name="Pelletier E."/>
            <person name="Niang G."/>
            <person name="Scheremetjew M."/>
            <person name="Finn R."/>
            <person name="Kale V."/>
            <person name="Holt S."/>
            <person name="Cochrane G."/>
            <person name="Meng A."/>
            <person name="Brown T."/>
            <person name="Cohen L."/>
        </authorList>
    </citation>
    <scope>NUCLEOTIDE SEQUENCE</scope>
</reference>
<evidence type="ECO:0000256" key="1">
    <source>
        <dbReference type="ARBA" id="ARBA00004141"/>
    </source>
</evidence>
<dbReference type="PANTHER" id="PTHR15371:SF0">
    <property type="entry name" value="SD19278P"/>
    <property type="match status" value="1"/>
</dbReference>
<organism evidence="7">
    <name type="scientific">Noctiluca scintillans</name>
    <name type="common">Sea sparkle</name>
    <name type="synonym">Red tide dinoflagellate</name>
    <dbReference type="NCBI Taxonomy" id="2966"/>
    <lineage>
        <taxon>Eukaryota</taxon>
        <taxon>Sar</taxon>
        <taxon>Alveolata</taxon>
        <taxon>Dinophyceae</taxon>
        <taxon>Noctilucales</taxon>
        <taxon>Noctilucaceae</taxon>
        <taxon>Noctiluca</taxon>
    </lineage>
</organism>
<comment type="subcellular location">
    <subcellularLocation>
        <location evidence="1">Membrane</location>
        <topology evidence="1">Multi-pass membrane protein</topology>
    </subcellularLocation>
</comment>
<evidence type="ECO:0000256" key="3">
    <source>
        <dbReference type="ARBA" id="ARBA00022989"/>
    </source>
</evidence>
<dbReference type="GO" id="GO:0005744">
    <property type="term" value="C:TIM23 mitochondrial import inner membrane translocase complex"/>
    <property type="evidence" value="ECO:0007669"/>
    <property type="project" value="TreeGrafter"/>
</dbReference>
<evidence type="ECO:0000256" key="6">
    <source>
        <dbReference type="SAM" id="Phobius"/>
    </source>
</evidence>
<protein>
    <recommendedName>
        <fullName evidence="8">Mitochondrial import inner membrane translocase subunit TIM22</fullName>
    </recommendedName>
</protein>
<accession>A0A7S1AL32</accession>
<keyword evidence="2 6" id="KW-0812">Transmembrane</keyword>